<reference evidence="2 3" key="1">
    <citation type="submission" date="2019-04" db="EMBL/GenBank/DDBJ databases">
        <title>Chromosome genome assembly for Takifugu flavidus.</title>
        <authorList>
            <person name="Xiao S."/>
        </authorList>
    </citation>
    <scope>NUCLEOTIDE SEQUENCE [LARGE SCALE GENOMIC DNA]</scope>
    <source>
        <strain evidence="2">HTHZ2018</strain>
        <tissue evidence="2">Muscle</tissue>
    </source>
</reference>
<evidence type="ECO:0000256" key="1">
    <source>
        <dbReference type="SAM" id="MobiDB-lite"/>
    </source>
</evidence>
<evidence type="ECO:0000313" key="3">
    <source>
        <dbReference type="Proteomes" id="UP000324091"/>
    </source>
</evidence>
<organism evidence="2 3">
    <name type="scientific">Takifugu flavidus</name>
    <name type="common">sansaifugu</name>
    <dbReference type="NCBI Taxonomy" id="433684"/>
    <lineage>
        <taxon>Eukaryota</taxon>
        <taxon>Metazoa</taxon>
        <taxon>Chordata</taxon>
        <taxon>Craniata</taxon>
        <taxon>Vertebrata</taxon>
        <taxon>Euteleostomi</taxon>
        <taxon>Actinopterygii</taxon>
        <taxon>Neopterygii</taxon>
        <taxon>Teleostei</taxon>
        <taxon>Neoteleostei</taxon>
        <taxon>Acanthomorphata</taxon>
        <taxon>Eupercaria</taxon>
        <taxon>Tetraodontiformes</taxon>
        <taxon>Tetradontoidea</taxon>
        <taxon>Tetraodontidae</taxon>
        <taxon>Takifugu</taxon>
    </lineage>
</organism>
<comment type="caution">
    <text evidence="2">The sequence shown here is derived from an EMBL/GenBank/DDBJ whole genome shotgun (WGS) entry which is preliminary data.</text>
</comment>
<evidence type="ECO:0000313" key="2">
    <source>
        <dbReference type="EMBL" id="TWW74174.1"/>
    </source>
</evidence>
<keyword evidence="3" id="KW-1185">Reference proteome</keyword>
<protein>
    <submittedName>
        <fullName evidence="2">Uncharacterized protein</fullName>
    </submittedName>
</protein>
<sequence>MEMAILRIQKCEAKCRLKQLLDVKRFYSRYEHITGKIKEDKNILQKRLRTFEEKLKSNRWQALDSAPMPHCLSLGKSHSFSESGSSHSVPDRPDGESGTEEEEPGPAPHQRQRCDRVLELLERAEERDMEQRVASMCGSDGDLAVDDGVVRLTDLCADAGRLGFPVSELNNPEALRHICLHQSRSPYHPPLKLALKAFHHPPFGVNFDHYATKNPQWWKLLSGCRACPNADKQGTFGTAGATGRSSECFPVLHADPVRVHLDVRREFRRPPTGSGTESGEPGGRAIHFLSQAPHIQSQIDLMESQGQRRRNQGQHHTSASGSYIVVAQKTLPGVLEMEASYVWNE</sequence>
<proteinExistence type="predicted"/>
<name>A0A5C6P308_9TELE</name>
<dbReference type="EMBL" id="RHFK02000006">
    <property type="protein sequence ID" value="TWW74174.1"/>
    <property type="molecule type" value="Genomic_DNA"/>
</dbReference>
<accession>A0A5C6P308</accession>
<feature type="region of interest" description="Disordered" evidence="1">
    <location>
        <begin position="74"/>
        <end position="114"/>
    </location>
</feature>
<feature type="compositionally biased region" description="Low complexity" evidence="1">
    <location>
        <begin position="74"/>
        <end position="88"/>
    </location>
</feature>
<gene>
    <name evidence="2" type="ORF">D4764_14G0001750</name>
</gene>
<dbReference type="AlphaFoldDB" id="A0A5C6P308"/>
<dbReference type="Proteomes" id="UP000324091">
    <property type="component" value="Chromosome 14"/>
</dbReference>